<sequence>MPILDGPWGPELRMRDPSLGVRVCPDEPPGSQVWTPVTCAGLSIALDFPALTWQLRETCRAHRRNPQGPATSEGSTWVEEEQEEVEEVKEIKQVIENNSAHLEADGRLNSGHAGVLLAERRGSYPPIDLQILKSKIPRMVQEDYHSHNPYHNAVHAADVTQAMYCYLKETKLAEQLTPLDVFLGLMAAAAHDVDHPGVNQPFLIKTRHHLASLYQVNTNSI</sequence>
<feature type="coiled-coil region" evidence="3">
    <location>
        <begin position="78"/>
        <end position="105"/>
    </location>
</feature>
<keyword evidence="1" id="KW-0479">Metal-binding</keyword>
<dbReference type="Pfam" id="PF00233">
    <property type="entry name" value="PDEase_I"/>
    <property type="match status" value="1"/>
</dbReference>
<dbReference type="PROSITE" id="PS00126">
    <property type="entry name" value="PDEASE_I_1"/>
    <property type="match status" value="1"/>
</dbReference>
<proteinExistence type="predicted"/>
<evidence type="ECO:0000256" key="3">
    <source>
        <dbReference type="SAM" id="Coils"/>
    </source>
</evidence>
<keyword evidence="2" id="KW-0378">Hydrolase</keyword>
<keyword evidence="3" id="KW-0175">Coiled coil</keyword>
<dbReference type="PANTHER" id="PTHR11347">
    <property type="entry name" value="CYCLIC NUCLEOTIDE PHOSPHODIESTERASE"/>
    <property type="match status" value="1"/>
</dbReference>
<dbReference type="CDD" id="cd00077">
    <property type="entry name" value="HDc"/>
    <property type="match status" value="1"/>
</dbReference>
<dbReference type="InterPro" id="IPR023088">
    <property type="entry name" value="PDEase"/>
</dbReference>
<accession>A0ABV0S9W1</accession>
<protein>
    <recommendedName>
        <fullName evidence="4">PDEase domain-containing protein</fullName>
    </recommendedName>
</protein>
<evidence type="ECO:0000313" key="6">
    <source>
        <dbReference type="Proteomes" id="UP001434883"/>
    </source>
</evidence>
<gene>
    <name evidence="5" type="ORF">XENOCAPTIV_014619</name>
</gene>
<dbReference type="InterPro" id="IPR003607">
    <property type="entry name" value="HD/PDEase_dom"/>
</dbReference>
<evidence type="ECO:0000256" key="1">
    <source>
        <dbReference type="ARBA" id="ARBA00022723"/>
    </source>
</evidence>
<organism evidence="5 6">
    <name type="scientific">Xenoophorus captivus</name>
    <dbReference type="NCBI Taxonomy" id="1517983"/>
    <lineage>
        <taxon>Eukaryota</taxon>
        <taxon>Metazoa</taxon>
        <taxon>Chordata</taxon>
        <taxon>Craniata</taxon>
        <taxon>Vertebrata</taxon>
        <taxon>Euteleostomi</taxon>
        <taxon>Actinopterygii</taxon>
        <taxon>Neopterygii</taxon>
        <taxon>Teleostei</taxon>
        <taxon>Neoteleostei</taxon>
        <taxon>Acanthomorphata</taxon>
        <taxon>Ovalentaria</taxon>
        <taxon>Atherinomorphae</taxon>
        <taxon>Cyprinodontiformes</taxon>
        <taxon>Goodeidae</taxon>
        <taxon>Xenoophorus</taxon>
    </lineage>
</organism>
<dbReference type="EMBL" id="JAHRIN010075651">
    <property type="protein sequence ID" value="MEQ2217079.1"/>
    <property type="molecule type" value="Genomic_DNA"/>
</dbReference>
<evidence type="ECO:0000259" key="4">
    <source>
        <dbReference type="PROSITE" id="PS51845"/>
    </source>
</evidence>
<dbReference type="InterPro" id="IPR023174">
    <property type="entry name" value="PDEase_CS"/>
</dbReference>
<dbReference type="PRINTS" id="PR00387">
    <property type="entry name" value="PDIESTERASE1"/>
</dbReference>
<dbReference type="InterPro" id="IPR002073">
    <property type="entry name" value="PDEase_catalytic_dom"/>
</dbReference>
<name>A0ABV0S9W1_9TELE</name>
<comment type="caution">
    <text evidence="5">The sequence shown here is derived from an EMBL/GenBank/DDBJ whole genome shotgun (WGS) entry which is preliminary data.</text>
</comment>
<evidence type="ECO:0000313" key="5">
    <source>
        <dbReference type="EMBL" id="MEQ2217079.1"/>
    </source>
</evidence>
<reference evidence="5 6" key="1">
    <citation type="submission" date="2021-06" db="EMBL/GenBank/DDBJ databases">
        <authorList>
            <person name="Palmer J.M."/>
        </authorList>
    </citation>
    <scope>NUCLEOTIDE SEQUENCE [LARGE SCALE GENOMIC DNA]</scope>
    <source>
        <strain evidence="5 6">XC_2019</strain>
        <tissue evidence="5">Muscle</tissue>
    </source>
</reference>
<feature type="domain" description="PDEase" evidence="4">
    <location>
        <begin position="63"/>
        <end position="221"/>
    </location>
</feature>
<dbReference type="InterPro" id="IPR036971">
    <property type="entry name" value="PDEase_catalytic_dom_sf"/>
</dbReference>
<keyword evidence="6" id="KW-1185">Reference proteome</keyword>
<dbReference type="PROSITE" id="PS51845">
    <property type="entry name" value="PDEASE_I_2"/>
    <property type="match status" value="1"/>
</dbReference>
<dbReference type="Gene3D" id="1.10.1300.10">
    <property type="entry name" value="3'5'-cyclic nucleotide phosphodiesterase, catalytic domain"/>
    <property type="match status" value="1"/>
</dbReference>
<dbReference type="Proteomes" id="UP001434883">
    <property type="component" value="Unassembled WGS sequence"/>
</dbReference>
<dbReference type="SUPFAM" id="SSF109604">
    <property type="entry name" value="HD-domain/PDEase-like"/>
    <property type="match status" value="1"/>
</dbReference>
<evidence type="ECO:0000256" key="2">
    <source>
        <dbReference type="ARBA" id="ARBA00022801"/>
    </source>
</evidence>